<evidence type="ECO:0000256" key="4">
    <source>
        <dbReference type="ARBA" id="ARBA00022989"/>
    </source>
</evidence>
<dbReference type="InterPro" id="IPR003660">
    <property type="entry name" value="HAMP_dom"/>
</dbReference>
<evidence type="ECO:0000256" key="8">
    <source>
        <dbReference type="PROSITE-ProRule" id="PRU00284"/>
    </source>
</evidence>
<feature type="transmembrane region" description="Helical" evidence="10">
    <location>
        <begin position="195"/>
        <end position="217"/>
    </location>
</feature>
<feature type="region of interest" description="Disordered" evidence="9">
    <location>
        <begin position="527"/>
        <end position="551"/>
    </location>
</feature>
<dbReference type="PANTHER" id="PTHR32089:SF114">
    <property type="entry name" value="METHYL-ACCEPTING CHEMOTAXIS PROTEIN MCPB"/>
    <property type="match status" value="1"/>
</dbReference>
<dbReference type="PANTHER" id="PTHR32089">
    <property type="entry name" value="METHYL-ACCEPTING CHEMOTAXIS PROTEIN MCPB"/>
    <property type="match status" value="1"/>
</dbReference>
<feature type="domain" description="HAMP" evidence="12">
    <location>
        <begin position="219"/>
        <end position="272"/>
    </location>
</feature>
<evidence type="ECO:0000313" key="13">
    <source>
        <dbReference type="EMBL" id="MFD2910361.1"/>
    </source>
</evidence>
<name>A0ABW5ZD28_9BACL</name>
<dbReference type="Pfam" id="PF17200">
    <property type="entry name" value="sCache_2"/>
    <property type="match status" value="1"/>
</dbReference>
<keyword evidence="5 10" id="KW-0472">Membrane</keyword>
<proteinExistence type="inferred from homology"/>
<evidence type="ECO:0000259" key="11">
    <source>
        <dbReference type="PROSITE" id="PS50111"/>
    </source>
</evidence>
<evidence type="ECO:0000256" key="7">
    <source>
        <dbReference type="ARBA" id="ARBA00029447"/>
    </source>
</evidence>
<comment type="similarity">
    <text evidence="7">Belongs to the methyl-accepting chemotaxis (MCP) protein family.</text>
</comment>
<keyword evidence="3 10" id="KW-0812">Transmembrane</keyword>
<dbReference type="PROSITE" id="PS50111">
    <property type="entry name" value="CHEMOTAXIS_TRANSDUC_2"/>
    <property type="match status" value="1"/>
</dbReference>
<dbReference type="SMART" id="SM00283">
    <property type="entry name" value="MA"/>
    <property type="match status" value="1"/>
</dbReference>
<protein>
    <submittedName>
        <fullName evidence="13">Methyl-accepting chemotaxis protein</fullName>
    </submittedName>
</protein>
<evidence type="ECO:0000313" key="14">
    <source>
        <dbReference type="Proteomes" id="UP001597561"/>
    </source>
</evidence>
<evidence type="ECO:0000256" key="1">
    <source>
        <dbReference type="ARBA" id="ARBA00004651"/>
    </source>
</evidence>
<organism evidence="13 14">
    <name type="scientific">Jeotgalibacillus terrae</name>
    <dbReference type="NCBI Taxonomy" id="587735"/>
    <lineage>
        <taxon>Bacteria</taxon>
        <taxon>Bacillati</taxon>
        <taxon>Bacillota</taxon>
        <taxon>Bacilli</taxon>
        <taxon>Bacillales</taxon>
        <taxon>Caryophanaceae</taxon>
        <taxon>Jeotgalibacillus</taxon>
    </lineage>
</organism>
<dbReference type="Gene3D" id="3.30.450.20">
    <property type="entry name" value="PAS domain"/>
    <property type="match status" value="1"/>
</dbReference>
<dbReference type="SUPFAM" id="SSF58104">
    <property type="entry name" value="Methyl-accepting chemotaxis protein (MCP) signaling domain"/>
    <property type="match status" value="1"/>
</dbReference>
<dbReference type="EMBL" id="JBHUPG010000001">
    <property type="protein sequence ID" value="MFD2910361.1"/>
    <property type="molecule type" value="Genomic_DNA"/>
</dbReference>
<keyword evidence="2" id="KW-1003">Cell membrane</keyword>
<dbReference type="Pfam" id="PF00015">
    <property type="entry name" value="MCPsignal"/>
    <property type="match status" value="1"/>
</dbReference>
<dbReference type="SMART" id="SM00304">
    <property type="entry name" value="HAMP"/>
    <property type="match status" value="1"/>
</dbReference>
<dbReference type="Pfam" id="PF00672">
    <property type="entry name" value="HAMP"/>
    <property type="match status" value="1"/>
</dbReference>
<evidence type="ECO:0000256" key="6">
    <source>
        <dbReference type="ARBA" id="ARBA00023224"/>
    </source>
</evidence>
<keyword evidence="4 10" id="KW-1133">Transmembrane helix</keyword>
<comment type="caution">
    <text evidence="13">The sequence shown here is derived from an EMBL/GenBank/DDBJ whole genome shotgun (WGS) entry which is preliminary data.</text>
</comment>
<evidence type="ECO:0000256" key="3">
    <source>
        <dbReference type="ARBA" id="ARBA00022692"/>
    </source>
</evidence>
<evidence type="ECO:0000256" key="9">
    <source>
        <dbReference type="SAM" id="MobiDB-lite"/>
    </source>
</evidence>
<comment type="subcellular location">
    <subcellularLocation>
        <location evidence="1">Cell membrane</location>
        <topology evidence="1">Multi-pass membrane protein</topology>
    </subcellularLocation>
</comment>
<feature type="compositionally biased region" description="Low complexity" evidence="9">
    <location>
        <begin position="535"/>
        <end position="551"/>
    </location>
</feature>
<dbReference type="PROSITE" id="PS50885">
    <property type="entry name" value="HAMP"/>
    <property type="match status" value="1"/>
</dbReference>
<dbReference type="Gene3D" id="1.10.8.500">
    <property type="entry name" value="HAMP domain in histidine kinase"/>
    <property type="match status" value="1"/>
</dbReference>
<dbReference type="CDD" id="cd11386">
    <property type="entry name" value="MCP_signal"/>
    <property type="match status" value="1"/>
</dbReference>
<keyword evidence="6 8" id="KW-0807">Transducer</keyword>
<reference evidence="14" key="1">
    <citation type="journal article" date="2019" name="Int. J. Syst. Evol. Microbiol.">
        <title>The Global Catalogue of Microorganisms (GCM) 10K type strain sequencing project: providing services to taxonomists for standard genome sequencing and annotation.</title>
        <authorList>
            <consortium name="The Broad Institute Genomics Platform"/>
            <consortium name="The Broad Institute Genome Sequencing Center for Infectious Disease"/>
            <person name="Wu L."/>
            <person name="Ma J."/>
        </authorList>
    </citation>
    <scope>NUCLEOTIDE SEQUENCE [LARGE SCALE GENOMIC DNA]</scope>
    <source>
        <strain evidence="14">KCTC 13528</strain>
    </source>
</reference>
<dbReference type="CDD" id="cd06225">
    <property type="entry name" value="HAMP"/>
    <property type="match status" value="1"/>
</dbReference>
<dbReference type="SMART" id="SM01049">
    <property type="entry name" value="Cache_2"/>
    <property type="match status" value="1"/>
</dbReference>
<dbReference type="RefSeq" id="WP_204728086.1">
    <property type="nucleotide sequence ID" value="NZ_JAFBDK010000002.1"/>
</dbReference>
<sequence>MRSVRGKLLIISFILLVVPGLVIGSMSYLSAKSSLDDSGRTMIKNAVTMALQMIDGYQQQVEDGDLTLEQAQEQVKVHLLGEMQEDGTRPNTNPVDLGENGYFVILDEEGNEVAHPSLEGQNVLDVQDVDGSYFVQKQIETAQNGGGFVTYSWGFPDDPDRIGEKIMYNELDPNWGWVVTAGSYMEDFNAESNSILWMLVWTIAASLVVGTIIIILLSNHLSKPINAVKNQLNRLSDNDLTGSFEEMNRKDEIGELGSSLIKMKANLSAMIQRIQQVSHTLAASSEELTASAEETNRATEQIAGSIQLISENAETQTEQAASSQKSVYGISEGISGIKDHLISAGESTETTAIKVSEGKDRVMNTEAKINDIQEKSQRASGAIQQLGGKSAEIGNIVSLITAVAEQTNLLALNAAIEAARAGEHGKGFAVVADEIRKLAEQSGRSASQIQELIFEIQTGIQESVTYMKDGEISVSAGMEAMNLTGESFNEIEKASAVISEAARNVLKSVTDLDQRTASMVESTARTTEMIEHSSAESQSIAAASEEQSASMEEVAASSAALSQMAEELSGIVGEFKVS</sequence>
<dbReference type="Gene3D" id="1.10.287.950">
    <property type="entry name" value="Methyl-accepting chemotaxis protein"/>
    <property type="match status" value="1"/>
</dbReference>
<gene>
    <name evidence="13" type="ORF">ACFS5P_00580</name>
</gene>
<feature type="domain" description="Methyl-accepting transducer" evidence="11">
    <location>
        <begin position="291"/>
        <end position="531"/>
    </location>
</feature>
<evidence type="ECO:0000256" key="10">
    <source>
        <dbReference type="SAM" id="Phobius"/>
    </source>
</evidence>
<keyword evidence="14" id="KW-1185">Reference proteome</keyword>
<dbReference type="Proteomes" id="UP001597561">
    <property type="component" value="Unassembled WGS sequence"/>
</dbReference>
<evidence type="ECO:0000256" key="2">
    <source>
        <dbReference type="ARBA" id="ARBA00022475"/>
    </source>
</evidence>
<dbReference type="CDD" id="cd18774">
    <property type="entry name" value="PDC2_HK_sensor"/>
    <property type="match status" value="1"/>
</dbReference>
<evidence type="ECO:0000256" key="5">
    <source>
        <dbReference type="ARBA" id="ARBA00023136"/>
    </source>
</evidence>
<evidence type="ECO:0000259" key="12">
    <source>
        <dbReference type="PROSITE" id="PS50885"/>
    </source>
</evidence>
<dbReference type="InterPro" id="IPR004089">
    <property type="entry name" value="MCPsignal_dom"/>
</dbReference>
<dbReference type="InterPro" id="IPR033480">
    <property type="entry name" value="sCache_2"/>
</dbReference>
<accession>A0ABW5ZD28</accession>